<proteinExistence type="predicted"/>
<keyword evidence="2" id="KW-1185">Reference proteome</keyword>
<gene>
    <name evidence="1" type="ORF">JYA64_09805</name>
</gene>
<reference evidence="1 2" key="1">
    <citation type="submission" date="2021-01" db="EMBL/GenBank/DDBJ databases">
        <title>Genome Sequencing of Type Strains.</title>
        <authorList>
            <person name="Lemaire J.F."/>
            <person name="Inderbitzin P."/>
            <person name="Collins S.B."/>
            <person name="Wespe N."/>
            <person name="Knight-Connoni V."/>
        </authorList>
    </citation>
    <scope>NUCLEOTIDE SEQUENCE [LARGE SCALE GENOMIC DNA]</scope>
    <source>
        <strain evidence="1 2">DSM 14730</strain>
    </source>
</reference>
<dbReference type="RefSeq" id="WP_188402459.1">
    <property type="nucleotide sequence ID" value="NZ_BMCE01000002.1"/>
</dbReference>
<protein>
    <submittedName>
        <fullName evidence="1">Uncharacterized protein</fullName>
    </submittedName>
</protein>
<accession>A0ABS2ZBL3</accession>
<organism evidence="1 2">
    <name type="scientific">Fictibacillus barbaricus</name>
    <dbReference type="NCBI Taxonomy" id="182136"/>
    <lineage>
        <taxon>Bacteria</taxon>
        <taxon>Bacillati</taxon>
        <taxon>Bacillota</taxon>
        <taxon>Bacilli</taxon>
        <taxon>Bacillales</taxon>
        <taxon>Fictibacillaceae</taxon>
        <taxon>Fictibacillus</taxon>
    </lineage>
</organism>
<comment type="caution">
    <text evidence="1">The sequence shown here is derived from an EMBL/GenBank/DDBJ whole genome shotgun (WGS) entry which is preliminary data.</text>
</comment>
<sequence length="145" mass="16637">MVKLSMPVALLIEAAIAGGVAGNQLVEVIRTKNMEALRHIGKEEKSWSNFFEYAEQNWDTIVSAINSGYTIKFLTIRGLTNLIRTKFSLKENNDFVMGESFIDLTLTQEQLDFLLAKIPLQWKFTKQDNDRYNYRAVLSQTKQNV</sequence>
<evidence type="ECO:0000313" key="2">
    <source>
        <dbReference type="Proteomes" id="UP001319060"/>
    </source>
</evidence>
<dbReference type="Proteomes" id="UP001319060">
    <property type="component" value="Unassembled WGS sequence"/>
</dbReference>
<dbReference type="EMBL" id="JAFHKS010000043">
    <property type="protein sequence ID" value="MBN3545588.1"/>
    <property type="molecule type" value="Genomic_DNA"/>
</dbReference>
<evidence type="ECO:0000313" key="1">
    <source>
        <dbReference type="EMBL" id="MBN3545588.1"/>
    </source>
</evidence>
<name>A0ABS2ZBL3_9BACL</name>